<protein>
    <submittedName>
        <fullName evidence="1">Vta1 like-domain-containing protein</fullName>
    </submittedName>
</protein>
<accession>A0ACB8ATA2</accession>
<gene>
    <name evidence="1" type="ORF">BJ138DRAFT_1121810</name>
</gene>
<dbReference type="EMBL" id="MU267591">
    <property type="protein sequence ID" value="KAH7916430.1"/>
    <property type="molecule type" value="Genomic_DNA"/>
</dbReference>
<evidence type="ECO:0000313" key="2">
    <source>
        <dbReference type="Proteomes" id="UP000790377"/>
    </source>
</evidence>
<comment type="caution">
    <text evidence="1">The sequence shown here is derived from an EMBL/GenBank/DDBJ whole genome shotgun (WGS) entry which is preliminary data.</text>
</comment>
<keyword evidence="2" id="KW-1185">Reference proteome</keyword>
<sequence length="504" mass="53551">MSLLGLPPISPELKSITPFLQRADELVKKEPVIAYWCAYYAAQVGISLKAKDNASRNLLLELLGALEHLKSDIGANDAVDSEAVSAAYVENFAVKVFRMADDEDRDGEATRSTAKKFLAAANFFEVLKVFPKSEQSESTEGKIKYAKWKAADIAKAYREGRRPTPGPAGSQIDPDLISPPLPIAPTSLPPADPTLNVAVSPPSPQNSITPRTSPKRTSPPPHMSAEDITRANLLHTPPHLHAGAGDDDGVSPGRWSTTATPGFDLARTPVSENAFEETAAANLRRTAFVSEEMEGMASDDEALLRAPSPPRHNGMGASPPRKVHFSSPPKANGRAMSSSPPRLASSPPRVPPSPSSAAPPVPPPPSHPYPTNASIPISRPRDRKASVSSIDRGVPVPSVAPRDYSPPPPGPPAPPAYIPGFPGLSGPGIAPSHSHPHPPPPPINYHPQPPQNHSLPSPPPPIQLTPSIIAKAQKHCRFAISSLDYEDAEQARKELRAALAILDG</sequence>
<evidence type="ECO:0000313" key="1">
    <source>
        <dbReference type="EMBL" id="KAH7916430.1"/>
    </source>
</evidence>
<name>A0ACB8ATA2_9AGAM</name>
<proteinExistence type="predicted"/>
<organism evidence="1 2">
    <name type="scientific">Hygrophoropsis aurantiaca</name>
    <dbReference type="NCBI Taxonomy" id="72124"/>
    <lineage>
        <taxon>Eukaryota</taxon>
        <taxon>Fungi</taxon>
        <taxon>Dikarya</taxon>
        <taxon>Basidiomycota</taxon>
        <taxon>Agaricomycotina</taxon>
        <taxon>Agaricomycetes</taxon>
        <taxon>Agaricomycetidae</taxon>
        <taxon>Boletales</taxon>
        <taxon>Coniophorineae</taxon>
        <taxon>Hygrophoropsidaceae</taxon>
        <taxon>Hygrophoropsis</taxon>
    </lineage>
</organism>
<dbReference type="Proteomes" id="UP000790377">
    <property type="component" value="Unassembled WGS sequence"/>
</dbReference>
<reference evidence="1" key="1">
    <citation type="journal article" date="2021" name="New Phytol.">
        <title>Evolutionary innovations through gain and loss of genes in the ectomycorrhizal Boletales.</title>
        <authorList>
            <person name="Wu G."/>
            <person name="Miyauchi S."/>
            <person name="Morin E."/>
            <person name="Kuo A."/>
            <person name="Drula E."/>
            <person name="Varga T."/>
            <person name="Kohler A."/>
            <person name="Feng B."/>
            <person name="Cao Y."/>
            <person name="Lipzen A."/>
            <person name="Daum C."/>
            <person name="Hundley H."/>
            <person name="Pangilinan J."/>
            <person name="Johnson J."/>
            <person name="Barry K."/>
            <person name="LaButti K."/>
            <person name="Ng V."/>
            <person name="Ahrendt S."/>
            <person name="Min B."/>
            <person name="Choi I.G."/>
            <person name="Park H."/>
            <person name="Plett J.M."/>
            <person name="Magnuson J."/>
            <person name="Spatafora J.W."/>
            <person name="Nagy L.G."/>
            <person name="Henrissat B."/>
            <person name="Grigoriev I.V."/>
            <person name="Yang Z.L."/>
            <person name="Xu J."/>
            <person name="Martin F.M."/>
        </authorList>
    </citation>
    <scope>NUCLEOTIDE SEQUENCE</scope>
    <source>
        <strain evidence="1">ATCC 28755</strain>
    </source>
</reference>